<proteinExistence type="predicted"/>
<reference evidence="2" key="1">
    <citation type="submission" date="2025-08" db="UniProtKB">
        <authorList>
            <consortium name="RefSeq"/>
        </authorList>
    </citation>
    <scope>IDENTIFICATION</scope>
    <source>
        <tissue evidence="2">Entire body</tissue>
    </source>
</reference>
<dbReference type="PANTHER" id="PTHR35075">
    <property type="entry name" value="A-KINASE ANCHOR PROTEIN 14"/>
    <property type="match status" value="1"/>
</dbReference>
<dbReference type="KEGG" id="apln:108738440"/>
<dbReference type="GO" id="GO:0034237">
    <property type="term" value="F:protein kinase A regulatory subunit binding"/>
    <property type="evidence" value="ECO:0007669"/>
    <property type="project" value="TreeGrafter"/>
</dbReference>
<dbReference type="GO" id="GO:0005952">
    <property type="term" value="C:cAMP-dependent protein kinase complex"/>
    <property type="evidence" value="ECO:0007669"/>
    <property type="project" value="TreeGrafter"/>
</dbReference>
<keyword evidence="1" id="KW-1185">Reference proteome</keyword>
<evidence type="ECO:0000313" key="1">
    <source>
        <dbReference type="Proteomes" id="UP000192223"/>
    </source>
</evidence>
<evidence type="ECO:0000313" key="2">
    <source>
        <dbReference type="RefSeq" id="XP_018327352.1"/>
    </source>
</evidence>
<sequence length="276" mass="32098">MACHKLPTIREIVPEGAEEQSIEDELTDSNIKLQYISATFGVEEAEGELHEEIHKYEDEPSCNVSECKSQSEDQLASINCIRYADKEAFANYVVESTLRLTAKKMYELECCKFEDYPCSLDSDIFGIKFCKPFYPVMKQNGLEDVLFYFKWPSVGEFTPRLGGKKILEFMASWYTREKWYYCLESIGYERSGLKNLFYYKSTWSLSTKPYPVPQVTASIFFTIVIEDSIPLCCPVKVTYKIEGSSLEHVPGRIIFRERWLLDLLQAKKKILKRIKF</sequence>
<dbReference type="AlphaFoldDB" id="A0A1W4X3I0"/>
<dbReference type="STRING" id="224129.A0A1W4X3I0"/>
<dbReference type="InParanoid" id="A0A1W4X3I0"/>
<organism evidence="1 2">
    <name type="scientific">Agrilus planipennis</name>
    <name type="common">Emerald ash borer</name>
    <name type="synonym">Agrilus marcopoli</name>
    <dbReference type="NCBI Taxonomy" id="224129"/>
    <lineage>
        <taxon>Eukaryota</taxon>
        <taxon>Metazoa</taxon>
        <taxon>Ecdysozoa</taxon>
        <taxon>Arthropoda</taxon>
        <taxon>Hexapoda</taxon>
        <taxon>Insecta</taxon>
        <taxon>Pterygota</taxon>
        <taxon>Neoptera</taxon>
        <taxon>Endopterygota</taxon>
        <taxon>Coleoptera</taxon>
        <taxon>Polyphaga</taxon>
        <taxon>Elateriformia</taxon>
        <taxon>Buprestoidea</taxon>
        <taxon>Buprestidae</taxon>
        <taxon>Agrilinae</taxon>
        <taxon>Agrilus</taxon>
    </lineage>
</organism>
<dbReference type="InterPro" id="IPR053084">
    <property type="entry name" value="AKAP"/>
</dbReference>
<accession>A0A1W4X3I0</accession>
<dbReference type="InterPro" id="IPR025663">
    <property type="entry name" value="AKAP_28"/>
</dbReference>
<dbReference type="GeneID" id="108738440"/>
<dbReference type="Pfam" id="PF14469">
    <property type="entry name" value="AKAP28"/>
    <property type="match status" value="1"/>
</dbReference>
<dbReference type="OrthoDB" id="2148342at2759"/>
<name>A0A1W4X3I0_AGRPL</name>
<gene>
    <name evidence="2" type="primary">LOC108738440</name>
</gene>
<dbReference type="Proteomes" id="UP000192223">
    <property type="component" value="Unplaced"/>
</dbReference>
<protein>
    <submittedName>
        <fullName evidence="2">Uncharacterized protein LOC108738440</fullName>
    </submittedName>
</protein>
<dbReference type="PANTHER" id="PTHR35075:SF1">
    <property type="entry name" value="A-KINASE ANCHOR PROTEIN 14"/>
    <property type="match status" value="1"/>
</dbReference>
<dbReference type="RefSeq" id="XP_018327352.1">
    <property type="nucleotide sequence ID" value="XM_018471850.2"/>
</dbReference>